<evidence type="ECO:0000259" key="2">
    <source>
        <dbReference type="PROSITE" id="PS51379"/>
    </source>
</evidence>
<name>A0A250IB95_9BACT</name>
<dbReference type="InterPro" id="IPR009010">
    <property type="entry name" value="Asp_de-COase-like_dom_sf"/>
</dbReference>
<dbReference type="CDD" id="cd02784">
    <property type="entry name" value="MopB_CT_PHLH"/>
    <property type="match status" value="1"/>
</dbReference>
<evidence type="ECO:0000313" key="3">
    <source>
        <dbReference type="EMBL" id="ATB28407.1"/>
    </source>
</evidence>
<dbReference type="PANTHER" id="PTHR42783">
    <property type="entry name" value="GLUTAMATE SYNTHASE [NADPH] SMALL CHAIN"/>
    <property type="match status" value="1"/>
</dbReference>
<dbReference type="InterPro" id="IPR017896">
    <property type="entry name" value="4Fe4S_Fe-S-bd"/>
</dbReference>
<dbReference type="Proteomes" id="UP000217289">
    <property type="component" value="Chromosome"/>
</dbReference>
<dbReference type="Gene3D" id="3.30.2070.10">
    <property type="entry name" value="Formate dehydrogenase/DMSO reductase"/>
    <property type="match status" value="1"/>
</dbReference>
<reference evidence="3 4" key="1">
    <citation type="submission" date="2017-06" db="EMBL/GenBank/DDBJ databases">
        <authorList>
            <person name="Kim H.J."/>
            <person name="Triplett B.A."/>
        </authorList>
    </citation>
    <scope>NUCLEOTIDE SEQUENCE [LARGE SCALE GENOMIC DNA]</scope>
    <source>
        <strain evidence="3 4">DSM 14713</strain>
    </source>
</reference>
<dbReference type="Gene3D" id="3.40.50.740">
    <property type="match status" value="1"/>
</dbReference>
<feature type="region of interest" description="Disordered" evidence="1">
    <location>
        <begin position="75"/>
        <end position="97"/>
    </location>
</feature>
<protein>
    <submittedName>
        <fullName evidence="3">Molybdopterin oxidoreductase</fullName>
    </submittedName>
</protein>
<feature type="compositionally biased region" description="Basic and acidic residues" evidence="1">
    <location>
        <begin position="75"/>
        <end position="88"/>
    </location>
</feature>
<proteinExistence type="predicted"/>
<gene>
    <name evidence="3" type="ORF">MEBOL_001854</name>
</gene>
<dbReference type="PROSITE" id="PS51379">
    <property type="entry name" value="4FE4S_FER_2"/>
    <property type="match status" value="2"/>
</dbReference>
<evidence type="ECO:0000256" key="1">
    <source>
        <dbReference type="SAM" id="MobiDB-lite"/>
    </source>
</evidence>
<feature type="domain" description="4Fe-4S ferredoxin-type" evidence="2">
    <location>
        <begin position="834"/>
        <end position="864"/>
    </location>
</feature>
<dbReference type="InterPro" id="IPR030948">
    <property type="entry name" value="TAT_var_transloc_signal_dom"/>
</dbReference>
<feature type="domain" description="4Fe-4S ferredoxin-type" evidence="2">
    <location>
        <begin position="890"/>
        <end position="921"/>
    </location>
</feature>
<dbReference type="NCBIfam" id="TIGR04519">
    <property type="entry name" value="MoCo_extend_TAT"/>
    <property type="match status" value="1"/>
</dbReference>
<dbReference type="SUPFAM" id="SSF50692">
    <property type="entry name" value="ADC-like"/>
    <property type="match status" value="1"/>
</dbReference>
<dbReference type="KEGG" id="mbd:MEBOL_001854"/>
<dbReference type="SUPFAM" id="SSF54862">
    <property type="entry name" value="4Fe-4S ferredoxins"/>
    <property type="match status" value="1"/>
</dbReference>
<dbReference type="Pfam" id="PF12838">
    <property type="entry name" value="Fer4_7"/>
    <property type="match status" value="1"/>
</dbReference>
<dbReference type="CDD" id="cd10551">
    <property type="entry name" value="PsrB"/>
    <property type="match status" value="1"/>
</dbReference>
<dbReference type="Gene3D" id="2.20.25.90">
    <property type="entry name" value="ADC-like domains"/>
    <property type="match status" value="1"/>
</dbReference>
<dbReference type="EMBL" id="CP022163">
    <property type="protein sequence ID" value="ATB28407.1"/>
    <property type="molecule type" value="Genomic_DNA"/>
</dbReference>
<dbReference type="SUPFAM" id="SSF53706">
    <property type="entry name" value="Formate dehydrogenase/DMSO reductase, domains 1-3"/>
    <property type="match status" value="1"/>
</dbReference>
<keyword evidence="4" id="KW-1185">Reference proteome</keyword>
<dbReference type="RefSeq" id="WP_245919600.1">
    <property type="nucleotide sequence ID" value="NZ_CP022163.1"/>
</dbReference>
<dbReference type="Gene3D" id="2.40.40.20">
    <property type="match status" value="1"/>
</dbReference>
<sequence length="1079" mass="117935">MPPLKPTLDGAPMKDTPASFALPVVSDAAAPAHAHEHGHDIVGEAFDHAAAQSAHTSTTEGAYGKTYWRSLEEKLGQPDDLEESRPEFPEGADLPPTGVARRQFMQLLGASLAMAGATACSTRPVDERMVPYTRTPPELVPGNPLTYASGMTFGGHTSGVLITAREGRPIKVEGNPQHPVNLGAAGVFEQAFLMSLYDPQRARVLRYRKEPRSLRTFGEDLGNTLIRSVQANGGGRVRFLTEPNTSPVFDHLSSRVKERLPNARFQAYTSVGPDAASEGLRAVFGQPAHPLYDFSKADVVVSLDADFLESRPANLAYARAFAKRRDPAEGELNRLYVAEPRYTITGGMADHRLRARSQELIAIAAALASSVGGQAASLGAAASQKAKLNEHHQKWVDAVAADLKAHTGRSVVLAGERQPAAVHALAAAINAALGNAGQTVSYVPHTFTEASDAASLRPLVEELNAGAVDILVITAWNPVYRAPADLGLQDALDPAKNPNRGKLTVIYTSLFEDETSAYADWFIPAAHELESWSDGRSHDGTISIVQPLVQPIFNGVPTTELLALFLGEPYRGSYQILRDFWRVRSAAGEDFETPWETWVSVGIVPNSASAPLASATLNAEGASALVNAYKAPASEGLEVNFVADYKVYDGQFANMSWLQELPDPISKMTWDNAAYLSPTTARELNLQPGDVATLSYGGRTLDVPIWVIPGTADNVVVLPLGYGRTGVFETVAKEVGFNANRVRSINAPWFDGGAKLEKKASTHKFSLTQQHWRTEGRPIALDMSVEQFRAELEKDKRKESSIFARVKGEQVNLMPDVTDTTTSRGEKGHQGYKWAMAIDLARCTGCAACVVACQSENNIPVVGKEQVARSREMQWLRIDRYFSGNELNDPEMIMQPVACVHCEKAPCEYVCPVNATVHSDEGLNDMVYNRCVGTRYCSNNCPYKVRRFNYLHYTADKTPTQKMMMNPDVTVRNRGVMEKCTYCVQRIERVRIKARVEKRSIFEKELQTACQQTCPTEAIVFGTLSDPNSTVSKHHQDERAYKLLKELGTQPRTAHLIRLRNPNPALASAAHSAEHEGGH</sequence>
<dbReference type="AlphaFoldDB" id="A0A250IB95"/>
<organism evidence="3 4">
    <name type="scientific">Melittangium boletus DSM 14713</name>
    <dbReference type="NCBI Taxonomy" id="1294270"/>
    <lineage>
        <taxon>Bacteria</taxon>
        <taxon>Pseudomonadati</taxon>
        <taxon>Myxococcota</taxon>
        <taxon>Myxococcia</taxon>
        <taxon>Myxococcales</taxon>
        <taxon>Cystobacterineae</taxon>
        <taxon>Archangiaceae</taxon>
        <taxon>Melittangium</taxon>
    </lineage>
</organism>
<dbReference type="Gene3D" id="3.30.70.20">
    <property type="match status" value="2"/>
</dbReference>
<evidence type="ECO:0000313" key="4">
    <source>
        <dbReference type="Proteomes" id="UP000217289"/>
    </source>
</evidence>
<dbReference type="PANTHER" id="PTHR42783:SF3">
    <property type="entry name" value="GLUTAMATE SYNTHASE [NADPH] SMALL CHAIN-RELATED"/>
    <property type="match status" value="1"/>
</dbReference>
<accession>A0A250IB95</accession>
<dbReference type="Gene3D" id="3.40.228.10">
    <property type="entry name" value="Dimethylsulfoxide Reductase, domain 2"/>
    <property type="match status" value="2"/>
</dbReference>